<feature type="domain" description="Plastocyanin-like" evidence="7">
    <location>
        <begin position="78"/>
        <end position="187"/>
    </location>
</feature>
<accession>A0A6J8BCW5</accession>
<name>A0A6J8BCW5_MYTCO</name>
<dbReference type="GO" id="GO:0005886">
    <property type="term" value="C:plasma membrane"/>
    <property type="evidence" value="ECO:0007669"/>
    <property type="project" value="TreeGrafter"/>
</dbReference>
<proteinExistence type="inferred from homology"/>
<dbReference type="InterPro" id="IPR008972">
    <property type="entry name" value="Cupredoxin"/>
</dbReference>
<evidence type="ECO:0000256" key="4">
    <source>
        <dbReference type="SAM" id="SignalP"/>
    </source>
</evidence>
<dbReference type="CDD" id="cd13905">
    <property type="entry name" value="CuRO_3_tcLLC2_insect_like"/>
    <property type="match status" value="1"/>
</dbReference>
<keyword evidence="2" id="KW-0479">Metal-binding</keyword>
<dbReference type="AlphaFoldDB" id="A0A6J8BCW5"/>
<sequence>MTIFPVILTIVSILIHSTLQSQNEEDYHTHPCNRECLDDSEPKECKYDFTIEYYYTLTQACYDCPYNITDCLRPHCVSADGVSRAIMTVNRMLPGPAIHVCKGDSVVVNVKNMLEGGEGVSLHWHGVLQEGTPHMDGVTMITQCPIHTHTTFQYRFKANDPGTHFWHAHSGQQRTDGMFGSFVIRRPRSHDVSSIHYDEDLPEHTIMLNDWLDQMGAEAFAAGHHAMKDHFPSSILINGRGTVKEFNEMTDHGSHHKDTTLPEDMIMDTLTTSRTMEMTHGDHMFEHMMHKRSSDNAEMPSVHNMHNMETGANSMSDLDARHTPHSLFRVKQGKRYRFRIISNGIANCPIQFSIDHHSLTMISTDGSPFNPVAVESFTIFAGERYDFVLTANQHKRNYWIRARGLAECGPEYKSVSQTAFLTYEDAAIVLPPESPDYQSGNRQGLMLNPLNIGPSRGFITVDQLDSSVPDDDVLKPVPDKKFYIAMDFNMVENPYFQNSKYYSLNTMMNRHGHGKHSMHMLSPQLNHISFMVPPSPPLTQHSKTLDDYFCNEDTMRDKDCATEFCQCTHRLKVQLGEVIELVLVDEGKSMNNNHPMHLHGHSFRVVAMEKLNTSTTVEFVKVLDAMGQIKRKLQRAVLKDTVTVPDGGYTIIRFKATNPGFWLFHCHIAFHMAMGMTLVIQVGETHQMPKPPKSFPKCGDWTPESVDDEVAEEFKSCPQLPTSIATSTTTAATTTKASTTLPSENQYLGGLSQTRDVDGSSVTLHYVLLLWMTGKKSNNTTPALNMSKSNRVNNYGHFPIPVSNGAKKFLPKPAVNIHALRNIPDIPIHLTGRARTTLQELIQYAKPLDMRKPSRTREGTLKRLRHKTILGKKLSNILKKQQLRRLHR</sequence>
<dbReference type="PANTHER" id="PTHR11709:SF232">
    <property type="entry name" value="STRAW, ISOFORM G"/>
    <property type="match status" value="1"/>
</dbReference>
<feature type="domain" description="Plastocyanin-like" evidence="5">
    <location>
        <begin position="204"/>
        <end position="425"/>
    </location>
</feature>
<evidence type="ECO:0000259" key="7">
    <source>
        <dbReference type="Pfam" id="PF07732"/>
    </source>
</evidence>
<evidence type="ECO:0000256" key="1">
    <source>
        <dbReference type="ARBA" id="ARBA00010609"/>
    </source>
</evidence>
<feature type="domain" description="Plastocyanin-like" evidence="6">
    <location>
        <begin position="544"/>
        <end position="684"/>
    </location>
</feature>
<evidence type="ECO:0000313" key="9">
    <source>
        <dbReference type="Proteomes" id="UP000507470"/>
    </source>
</evidence>
<dbReference type="Pfam" id="PF00394">
    <property type="entry name" value="Cu-oxidase"/>
    <property type="match status" value="1"/>
</dbReference>
<dbReference type="FunFam" id="2.60.40.420:FF:000045">
    <property type="entry name" value="Laccase 2"/>
    <property type="match status" value="1"/>
</dbReference>
<dbReference type="Gene3D" id="2.60.40.420">
    <property type="entry name" value="Cupredoxins - blue copper proteins"/>
    <property type="match status" value="3"/>
</dbReference>
<evidence type="ECO:0000259" key="6">
    <source>
        <dbReference type="Pfam" id="PF07731"/>
    </source>
</evidence>
<dbReference type="PANTHER" id="PTHR11709">
    <property type="entry name" value="MULTI-COPPER OXIDASE"/>
    <property type="match status" value="1"/>
</dbReference>
<evidence type="ECO:0000256" key="3">
    <source>
        <dbReference type="ARBA" id="ARBA00023002"/>
    </source>
</evidence>
<dbReference type="EMBL" id="CACVKT020003120">
    <property type="protein sequence ID" value="CAC5381775.1"/>
    <property type="molecule type" value="Genomic_DNA"/>
</dbReference>
<dbReference type="InterPro" id="IPR045087">
    <property type="entry name" value="Cu-oxidase_fam"/>
</dbReference>
<organism evidence="8 9">
    <name type="scientific">Mytilus coruscus</name>
    <name type="common">Sea mussel</name>
    <dbReference type="NCBI Taxonomy" id="42192"/>
    <lineage>
        <taxon>Eukaryota</taxon>
        <taxon>Metazoa</taxon>
        <taxon>Spiralia</taxon>
        <taxon>Lophotrochozoa</taxon>
        <taxon>Mollusca</taxon>
        <taxon>Bivalvia</taxon>
        <taxon>Autobranchia</taxon>
        <taxon>Pteriomorphia</taxon>
        <taxon>Mytilida</taxon>
        <taxon>Mytiloidea</taxon>
        <taxon>Mytilidae</taxon>
        <taxon>Mytilinae</taxon>
        <taxon>Mytilus</taxon>
    </lineage>
</organism>
<dbReference type="CDD" id="cd13884">
    <property type="entry name" value="CuRO_2_tcLCC_insect_like"/>
    <property type="match status" value="1"/>
</dbReference>
<dbReference type="InterPro" id="IPR001117">
    <property type="entry name" value="Cu-oxidase_2nd"/>
</dbReference>
<keyword evidence="9" id="KW-1185">Reference proteome</keyword>
<dbReference type="OrthoDB" id="2121828at2759"/>
<dbReference type="PROSITE" id="PS00080">
    <property type="entry name" value="MULTICOPPER_OXIDASE2"/>
    <property type="match status" value="1"/>
</dbReference>
<dbReference type="FunFam" id="2.60.40.420:FF:000031">
    <property type="entry name" value="Laccase-2 isoform A"/>
    <property type="match status" value="1"/>
</dbReference>
<protein>
    <submittedName>
        <fullName evidence="8">Uncharacterized protein</fullName>
    </submittedName>
</protein>
<dbReference type="InterPro" id="IPR011707">
    <property type="entry name" value="Cu-oxidase-like_N"/>
</dbReference>
<dbReference type="Pfam" id="PF07731">
    <property type="entry name" value="Cu-oxidase_2"/>
    <property type="match status" value="1"/>
</dbReference>
<evidence type="ECO:0000259" key="5">
    <source>
        <dbReference type="Pfam" id="PF00394"/>
    </source>
</evidence>
<keyword evidence="4" id="KW-0732">Signal</keyword>
<dbReference type="CDD" id="cd13858">
    <property type="entry name" value="CuRO_1_tcLCC2_insect_like"/>
    <property type="match status" value="1"/>
</dbReference>
<dbReference type="Proteomes" id="UP000507470">
    <property type="component" value="Unassembled WGS sequence"/>
</dbReference>
<comment type="similarity">
    <text evidence="1">Belongs to the multicopper oxidase family.</text>
</comment>
<keyword evidence="3" id="KW-0560">Oxidoreductase</keyword>
<dbReference type="GO" id="GO:0006826">
    <property type="term" value="P:iron ion transport"/>
    <property type="evidence" value="ECO:0007669"/>
    <property type="project" value="TreeGrafter"/>
</dbReference>
<dbReference type="GO" id="GO:0005507">
    <property type="term" value="F:copper ion binding"/>
    <property type="evidence" value="ECO:0007669"/>
    <property type="project" value="InterPro"/>
</dbReference>
<dbReference type="GO" id="GO:0016491">
    <property type="term" value="F:oxidoreductase activity"/>
    <property type="evidence" value="ECO:0007669"/>
    <property type="project" value="UniProtKB-KW"/>
</dbReference>
<reference evidence="8 9" key="1">
    <citation type="submission" date="2020-06" db="EMBL/GenBank/DDBJ databases">
        <authorList>
            <person name="Li R."/>
            <person name="Bekaert M."/>
        </authorList>
    </citation>
    <scope>NUCLEOTIDE SEQUENCE [LARGE SCALE GENOMIC DNA]</scope>
    <source>
        <strain evidence="9">wild</strain>
    </source>
</reference>
<evidence type="ECO:0000256" key="2">
    <source>
        <dbReference type="ARBA" id="ARBA00022723"/>
    </source>
</evidence>
<evidence type="ECO:0000313" key="8">
    <source>
        <dbReference type="EMBL" id="CAC5381775.1"/>
    </source>
</evidence>
<dbReference type="InterPro" id="IPR011706">
    <property type="entry name" value="Cu-oxidase_C"/>
</dbReference>
<feature type="chain" id="PRO_5026753322" evidence="4">
    <location>
        <begin position="21"/>
        <end position="888"/>
    </location>
</feature>
<feature type="signal peptide" evidence="4">
    <location>
        <begin position="1"/>
        <end position="20"/>
    </location>
</feature>
<dbReference type="InterPro" id="IPR002355">
    <property type="entry name" value="Cu_oxidase_Cu_BS"/>
</dbReference>
<dbReference type="SUPFAM" id="SSF49503">
    <property type="entry name" value="Cupredoxins"/>
    <property type="match status" value="3"/>
</dbReference>
<gene>
    <name evidence="8" type="ORF">MCOR_17644</name>
</gene>
<dbReference type="Pfam" id="PF07732">
    <property type="entry name" value="Cu-oxidase_3"/>
    <property type="match status" value="1"/>
</dbReference>